<feature type="domain" description="Secretion system C-terminal sorting" evidence="1">
    <location>
        <begin position="151"/>
        <end position="224"/>
    </location>
</feature>
<dbReference type="AlphaFoldDB" id="A0A7C6EEU2"/>
<organism evidence="2">
    <name type="scientific">candidate division WOR-3 bacterium</name>
    <dbReference type="NCBI Taxonomy" id="2052148"/>
    <lineage>
        <taxon>Bacteria</taxon>
        <taxon>Bacteria division WOR-3</taxon>
    </lineage>
</organism>
<protein>
    <submittedName>
        <fullName evidence="2">T9SS type A sorting domain-containing protein</fullName>
    </submittedName>
</protein>
<dbReference type="NCBIfam" id="TIGR04183">
    <property type="entry name" value="Por_Secre_tail"/>
    <property type="match status" value="1"/>
</dbReference>
<dbReference type="Gene3D" id="2.120.10.30">
    <property type="entry name" value="TolB, C-terminal domain"/>
    <property type="match status" value="1"/>
</dbReference>
<proteinExistence type="predicted"/>
<dbReference type="EMBL" id="DTLI01000025">
    <property type="protein sequence ID" value="HHS51443.1"/>
    <property type="molecule type" value="Genomic_DNA"/>
</dbReference>
<accession>A0A7C6EEU2</accession>
<evidence type="ECO:0000313" key="2">
    <source>
        <dbReference type="EMBL" id="HHS51443.1"/>
    </source>
</evidence>
<name>A0A7C6EEU2_UNCW3</name>
<dbReference type="Pfam" id="PF18962">
    <property type="entry name" value="Por_Secre_tail"/>
    <property type="match status" value="1"/>
</dbReference>
<comment type="caution">
    <text evidence="2">The sequence shown here is derived from an EMBL/GenBank/DDBJ whole genome shotgun (WGS) entry which is preliminary data.</text>
</comment>
<gene>
    <name evidence="2" type="ORF">ENW73_01055</name>
</gene>
<dbReference type="InterPro" id="IPR026444">
    <property type="entry name" value="Secre_tail"/>
</dbReference>
<dbReference type="InterPro" id="IPR011042">
    <property type="entry name" value="6-blade_b-propeller_TolB-like"/>
</dbReference>
<dbReference type="InterPro" id="IPR010620">
    <property type="entry name" value="SBBP_repeat"/>
</dbReference>
<reference evidence="2" key="1">
    <citation type="journal article" date="2020" name="mSystems">
        <title>Genome- and Community-Level Interaction Insights into Carbon Utilization and Element Cycling Functions of Hydrothermarchaeota in Hydrothermal Sediment.</title>
        <authorList>
            <person name="Zhou Z."/>
            <person name="Liu Y."/>
            <person name="Xu W."/>
            <person name="Pan J."/>
            <person name="Luo Z.H."/>
            <person name="Li M."/>
        </authorList>
    </citation>
    <scope>NUCLEOTIDE SEQUENCE [LARGE SCALE GENOMIC DNA]</scope>
    <source>
        <strain evidence="2">SpSt-876</strain>
    </source>
</reference>
<sequence length="228" mass="25385">MRKCKLLFVFLIFFILPTVLLAQVDTAWVRRYRGSGNSCDNARAIAVVNQGNVYVTGGSAGSNLWFDYATIKYNSLGIQEWVARYNGAQNYNDYARAIAVDEEGCVYVTGQSYVSGIQSSDYTTIKYVPTGEIKENEIVPLPFVMANCAELYPSPVKSYLTIRSLPTADRSAIKIFDISGKLIKEIASPASESHNNQEREIRISLKGINPGIYFLQLGKETKKLLVVK</sequence>
<evidence type="ECO:0000259" key="1">
    <source>
        <dbReference type="Pfam" id="PF18962"/>
    </source>
</evidence>
<dbReference type="Pfam" id="PF06739">
    <property type="entry name" value="SBBP"/>
    <property type="match status" value="1"/>
</dbReference>
<dbReference type="SUPFAM" id="SSF101898">
    <property type="entry name" value="NHL repeat"/>
    <property type="match status" value="1"/>
</dbReference>